<feature type="transmembrane region" description="Helical" evidence="16">
    <location>
        <begin position="199"/>
        <end position="220"/>
    </location>
</feature>
<gene>
    <name evidence="18" type="ORF">RHOBADRAFT_28370</name>
</gene>
<feature type="transmembrane region" description="Helical" evidence="16">
    <location>
        <begin position="157"/>
        <end position="178"/>
    </location>
</feature>
<feature type="transmembrane region" description="Helical" evidence="16">
    <location>
        <begin position="6"/>
        <end position="28"/>
    </location>
</feature>
<feature type="transmembrane region" description="Helical" evidence="16">
    <location>
        <begin position="60"/>
        <end position="81"/>
    </location>
</feature>
<evidence type="ECO:0000313" key="19">
    <source>
        <dbReference type="Proteomes" id="UP000053890"/>
    </source>
</evidence>
<dbReference type="GO" id="GO:0005789">
    <property type="term" value="C:endoplasmic reticulum membrane"/>
    <property type="evidence" value="ECO:0007669"/>
    <property type="project" value="TreeGrafter"/>
</dbReference>
<evidence type="ECO:0000256" key="11">
    <source>
        <dbReference type="ARBA" id="ARBA00022989"/>
    </source>
</evidence>
<dbReference type="PIRSF" id="PIRSF018269">
    <property type="entry name" value="PC_trans_euk"/>
    <property type="match status" value="1"/>
</dbReference>
<evidence type="ECO:0000256" key="12">
    <source>
        <dbReference type="ARBA" id="ARBA00023098"/>
    </source>
</evidence>
<keyword evidence="11 16" id="KW-1133">Transmembrane helix</keyword>
<comment type="subcellular location">
    <subcellularLocation>
        <location evidence="2">Membrane</location>
        <topology evidence="2">Multi-pass membrane protein</topology>
    </subcellularLocation>
</comment>
<dbReference type="Pfam" id="PF01148">
    <property type="entry name" value="CTP_transf_1"/>
    <property type="match status" value="1"/>
</dbReference>
<comment type="similarity">
    <text evidence="5 16 17">Belongs to the CDS family.</text>
</comment>
<feature type="transmembrane region" description="Helical" evidence="16">
    <location>
        <begin position="132"/>
        <end position="151"/>
    </location>
</feature>
<feature type="transmembrane region" description="Helical" evidence="16">
    <location>
        <begin position="277"/>
        <end position="299"/>
    </location>
</feature>
<dbReference type="UniPathway" id="UPA00557">
    <property type="reaction ID" value="UER00614"/>
</dbReference>
<keyword evidence="8 16" id="KW-0808">Transferase</keyword>
<dbReference type="InterPro" id="IPR016720">
    <property type="entry name" value="PC_Trfase_euk"/>
</dbReference>
<dbReference type="EMBL" id="KQ474081">
    <property type="protein sequence ID" value="KPV73976.1"/>
    <property type="molecule type" value="Genomic_DNA"/>
</dbReference>
<dbReference type="OrthoDB" id="10260889at2759"/>
<dbReference type="AlphaFoldDB" id="A0A0P9EK09"/>
<accession>A0A0P9EK09</accession>
<name>A0A0P9EK09_RHOGW</name>
<reference evidence="18 19" key="1">
    <citation type="journal article" date="2015" name="Front. Microbiol.">
        <title>Genome sequence of the plant growth promoting endophytic yeast Rhodotorula graminis WP1.</title>
        <authorList>
            <person name="Firrincieli A."/>
            <person name="Otillar R."/>
            <person name="Salamov A."/>
            <person name="Schmutz J."/>
            <person name="Khan Z."/>
            <person name="Redman R.S."/>
            <person name="Fleck N.D."/>
            <person name="Lindquist E."/>
            <person name="Grigoriev I.V."/>
            <person name="Doty S.L."/>
        </authorList>
    </citation>
    <scope>NUCLEOTIDE SEQUENCE [LARGE SCALE GENOMIC DNA]</scope>
    <source>
        <strain evidence="18 19">WP1</strain>
    </source>
</reference>
<comment type="pathway">
    <text evidence="3 16 17">Phospholipid metabolism; CDP-diacylglycerol biosynthesis; CDP-diacylglycerol from sn-glycerol 3-phosphate: step 3/3.</text>
</comment>
<keyword evidence="13 16" id="KW-0472">Membrane</keyword>
<organism evidence="18 19">
    <name type="scientific">Rhodotorula graminis (strain WP1)</name>
    <dbReference type="NCBI Taxonomy" id="578459"/>
    <lineage>
        <taxon>Eukaryota</taxon>
        <taxon>Fungi</taxon>
        <taxon>Dikarya</taxon>
        <taxon>Basidiomycota</taxon>
        <taxon>Pucciniomycotina</taxon>
        <taxon>Microbotryomycetes</taxon>
        <taxon>Sporidiobolales</taxon>
        <taxon>Sporidiobolaceae</taxon>
        <taxon>Rhodotorula</taxon>
    </lineage>
</organism>
<evidence type="ECO:0000256" key="2">
    <source>
        <dbReference type="ARBA" id="ARBA00004141"/>
    </source>
</evidence>
<feature type="transmembrane region" description="Helical" evidence="16">
    <location>
        <begin position="101"/>
        <end position="120"/>
    </location>
</feature>
<proteinExistence type="inferred from homology"/>
<dbReference type="GO" id="GO:0016024">
    <property type="term" value="P:CDP-diacylglycerol biosynthetic process"/>
    <property type="evidence" value="ECO:0007669"/>
    <property type="project" value="UniProtKB-UniRule"/>
</dbReference>
<evidence type="ECO:0000256" key="4">
    <source>
        <dbReference type="ARBA" id="ARBA00005189"/>
    </source>
</evidence>
<keyword evidence="19" id="KW-1185">Reference proteome</keyword>
<dbReference type="InterPro" id="IPR000374">
    <property type="entry name" value="PC_trans"/>
</dbReference>
<dbReference type="RefSeq" id="XP_018270025.1">
    <property type="nucleotide sequence ID" value="XM_018412823.1"/>
</dbReference>
<sequence length="381" mass="42972">MAGGCIGLVLMGHVYVIALVFVCQATVFKELTALFDAGTPEREAKRKGRKEDRERWSRRMAWYFFAVTNYYLYGESLIYYFKHILTLQASFLPTAYSFAQHHRLISFGLYVIGFVSFVATLNRNSLRRQFGLFGWIHMSLLLIVVSSHFIVDNILEGMIWFWVPVSLVIMNDIAAYVCGMLFGRHQLIKLSPKKTVEGFVGAFFVTVLFAIVWGTLFIRYDYMICPVQDLSTSAFSSTACEPNNVFVWRDLALPQSVTAMLEPVLRRQVTSIPWAPFQLHAVVLAVFASLVAPFGGFFASGFKRAFNIKDFGDSIPGHGGMTDRMDCQFLTGMFVFVYHSALIRDSHYTVGSVLATAVSHLSTEQQVELVAALQQAIRSQM</sequence>
<evidence type="ECO:0000256" key="8">
    <source>
        <dbReference type="ARBA" id="ARBA00022679"/>
    </source>
</evidence>
<comment type="pathway">
    <text evidence="4">Lipid metabolism.</text>
</comment>
<evidence type="ECO:0000256" key="14">
    <source>
        <dbReference type="ARBA" id="ARBA00023209"/>
    </source>
</evidence>
<dbReference type="PANTHER" id="PTHR13773:SF8">
    <property type="entry name" value="PHOSPHATIDATE CYTIDYLYLTRANSFERASE, PHOTORECEPTOR-SPECIFIC"/>
    <property type="match status" value="1"/>
</dbReference>
<evidence type="ECO:0000256" key="17">
    <source>
        <dbReference type="RuleBase" id="RU003938"/>
    </source>
</evidence>
<evidence type="ECO:0000313" key="18">
    <source>
        <dbReference type="EMBL" id="KPV73976.1"/>
    </source>
</evidence>
<dbReference type="Proteomes" id="UP000053890">
    <property type="component" value="Unassembled WGS sequence"/>
</dbReference>
<dbReference type="EC" id="2.7.7.41" evidence="6 16"/>
<protein>
    <recommendedName>
        <fullName evidence="6 16">Phosphatidate cytidylyltransferase</fullName>
        <ecNumber evidence="6 16">2.7.7.41</ecNumber>
    </recommendedName>
</protein>
<evidence type="ECO:0000256" key="5">
    <source>
        <dbReference type="ARBA" id="ARBA00010185"/>
    </source>
</evidence>
<dbReference type="STRING" id="578459.A0A0P9EK09"/>
<keyword evidence="7 16" id="KW-0444">Lipid biosynthesis</keyword>
<evidence type="ECO:0000256" key="3">
    <source>
        <dbReference type="ARBA" id="ARBA00005119"/>
    </source>
</evidence>
<evidence type="ECO:0000256" key="9">
    <source>
        <dbReference type="ARBA" id="ARBA00022692"/>
    </source>
</evidence>
<evidence type="ECO:0000256" key="6">
    <source>
        <dbReference type="ARBA" id="ARBA00012487"/>
    </source>
</evidence>
<evidence type="ECO:0000256" key="10">
    <source>
        <dbReference type="ARBA" id="ARBA00022695"/>
    </source>
</evidence>
<dbReference type="PANTHER" id="PTHR13773">
    <property type="entry name" value="PHOSPHATIDATE CYTIDYLYLTRANSFERASE"/>
    <property type="match status" value="1"/>
</dbReference>
<evidence type="ECO:0000256" key="1">
    <source>
        <dbReference type="ARBA" id="ARBA00001698"/>
    </source>
</evidence>
<keyword evidence="15 16" id="KW-1208">Phospholipid metabolism</keyword>
<dbReference type="GO" id="GO:0004605">
    <property type="term" value="F:phosphatidate cytidylyltransferase activity"/>
    <property type="evidence" value="ECO:0007669"/>
    <property type="project" value="UniProtKB-UniRule"/>
</dbReference>
<keyword evidence="9 16" id="KW-0812">Transmembrane</keyword>
<evidence type="ECO:0000256" key="16">
    <source>
        <dbReference type="PIRNR" id="PIRNR018269"/>
    </source>
</evidence>
<evidence type="ECO:0000256" key="13">
    <source>
        <dbReference type="ARBA" id="ARBA00023136"/>
    </source>
</evidence>
<keyword evidence="12 16" id="KW-0443">Lipid metabolism</keyword>
<dbReference type="GeneID" id="28973272"/>
<comment type="catalytic activity">
    <reaction evidence="1 16 17">
        <text>a 1,2-diacyl-sn-glycero-3-phosphate + CTP + H(+) = a CDP-1,2-diacyl-sn-glycerol + diphosphate</text>
        <dbReference type="Rhea" id="RHEA:16229"/>
        <dbReference type="ChEBI" id="CHEBI:15378"/>
        <dbReference type="ChEBI" id="CHEBI:33019"/>
        <dbReference type="ChEBI" id="CHEBI:37563"/>
        <dbReference type="ChEBI" id="CHEBI:58332"/>
        <dbReference type="ChEBI" id="CHEBI:58608"/>
        <dbReference type="EC" id="2.7.7.41"/>
    </reaction>
</comment>
<keyword evidence="10 16" id="KW-0548">Nucleotidyltransferase</keyword>
<keyword evidence="14 16" id="KW-0594">Phospholipid biosynthesis</keyword>
<evidence type="ECO:0000256" key="7">
    <source>
        <dbReference type="ARBA" id="ARBA00022516"/>
    </source>
</evidence>
<evidence type="ECO:0000256" key="15">
    <source>
        <dbReference type="ARBA" id="ARBA00023264"/>
    </source>
</evidence>
<dbReference type="OMA" id="FVIESTM"/>
<dbReference type="PROSITE" id="PS01315">
    <property type="entry name" value="CDS"/>
    <property type="match status" value="1"/>
</dbReference>